<evidence type="ECO:0000313" key="3">
    <source>
        <dbReference type="Proteomes" id="UP000229329"/>
    </source>
</evidence>
<feature type="region of interest" description="Disordered" evidence="1">
    <location>
        <begin position="1"/>
        <end position="42"/>
    </location>
</feature>
<proteinExistence type="predicted"/>
<comment type="caution">
    <text evidence="2">The sequence shown here is derived from an EMBL/GenBank/DDBJ whole genome shotgun (WGS) entry which is preliminary data.</text>
</comment>
<sequence length="119" mass="13090">MARAKNKPDEAKVVDGVLGTDGDNKTENPSFEEEESGEDIATEDGGVVTKATVYKLLASHPTGSYWRGGVHFTRGVEVEVNDLDWSVEQIEEMLNDSWLECVRVVPMSKAEYEALKAGE</sequence>
<dbReference type="EMBL" id="PHHA01000003">
    <property type="protein sequence ID" value="PJG86212.1"/>
    <property type="molecule type" value="Genomic_DNA"/>
</dbReference>
<dbReference type="RefSeq" id="WP_100288144.1">
    <property type="nucleotide sequence ID" value="NZ_PHHA01000003.1"/>
</dbReference>
<gene>
    <name evidence="2" type="ORF">CVP05_03305</name>
</gene>
<evidence type="ECO:0000313" key="2">
    <source>
        <dbReference type="EMBL" id="PJG86212.1"/>
    </source>
</evidence>
<feature type="compositionally biased region" description="Basic and acidic residues" evidence="1">
    <location>
        <begin position="1"/>
        <end position="13"/>
    </location>
</feature>
<organism evidence="2 3">
    <name type="scientific">Conservatibacter flavescens</name>
    <dbReference type="NCBI Taxonomy" id="28161"/>
    <lineage>
        <taxon>Bacteria</taxon>
        <taxon>Pseudomonadati</taxon>
        <taxon>Pseudomonadota</taxon>
        <taxon>Gammaproteobacteria</taxon>
        <taxon>Pasteurellales</taxon>
        <taxon>Pasteurellaceae</taxon>
        <taxon>Conservatibacter</taxon>
    </lineage>
</organism>
<reference evidence="2 3" key="1">
    <citation type="submission" date="2017-11" db="EMBL/GenBank/DDBJ databases">
        <title>Reclassification of Bisgaard taxon 7 as Conservatibacter flavescens gen. nov., sp. nov.</title>
        <authorList>
            <person name="Christensen H."/>
        </authorList>
    </citation>
    <scope>NUCLEOTIDE SEQUENCE [LARGE SCALE GENOMIC DNA]</scope>
    <source>
        <strain evidence="2 3">7_4</strain>
    </source>
</reference>
<dbReference type="OrthoDB" id="9962059at2"/>
<dbReference type="AlphaFoldDB" id="A0A2M8S4Z1"/>
<dbReference type="Proteomes" id="UP000229329">
    <property type="component" value="Unassembled WGS sequence"/>
</dbReference>
<protein>
    <submittedName>
        <fullName evidence="2">Uncharacterized protein</fullName>
    </submittedName>
</protein>
<keyword evidence="3" id="KW-1185">Reference proteome</keyword>
<name>A0A2M8S4Z1_9PAST</name>
<accession>A0A2M8S4Z1</accession>
<evidence type="ECO:0000256" key="1">
    <source>
        <dbReference type="SAM" id="MobiDB-lite"/>
    </source>
</evidence>
<feature type="compositionally biased region" description="Acidic residues" evidence="1">
    <location>
        <begin position="30"/>
        <end position="42"/>
    </location>
</feature>